<dbReference type="Pfam" id="PF08282">
    <property type="entry name" value="Hydrolase_3"/>
    <property type="match status" value="1"/>
</dbReference>
<dbReference type="Proteomes" id="UP000824125">
    <property type="component" value="Unassembled WGS sequence"/>
</dbReference>
<reference evidence="1" key="2">
    <citation type="journal article" date="2021" name="PeerJ">
        <title>Extensive microbial diversity within the chicken gut microbiome revealed by metagenomics and culture.</title>
        <authorList>
            <person name="Gilroy R."/>
            <person name="Ravi A."/>
            <person name="Getino M."/>
            <person name="Pursley I."/>
            <person name="Horton D.L."/>
            <person name="Alikhan N.F."/>
            <person name="Baker D."/>
            <person name="Gharbi K."/>
            <person name="Hall N."/>
            <person name="Watson M."/>
            <person name="Adriaenssens E.M."/>
            <person name="Foster-Nyarko E."/>
            <person name="Jarju S."/>
            <person name="Secka A."/>
            <person name="Antonio M."/>
            <person name="Oren A."/>
            <person name="Chaudhuri R.R."/>
            <person name="La Ragione R."/>
            <person name="Hildebrand F."/>
            <person name="Pallen M.J."/>
        </authorList>
    </citation>
    <scope>NUCLEOTIDE SEQUENCE</scope>
    <source>
        <strain evidence="1">CHK176-6737</strain>
    </source>
</reference>
<gene>
    <name evidence="1" type="ORF">IAD23_05065</name>
</gene>
<name>A0A9D1MVF3_9FIRM</name>
<dbReference type="GO" id="GO:0016791">
    <property type="term" value="F:phosphatase activity"/>
    <property type="evidence" value="ECO:0007669"/>
    <property type="project" value="TreeGrafter"/>
</dbReference>
<dbReference type="NCBIfam" id="TIGR01484">
    <property type="entry name" value="HAD-SF-IIB"/>
    <property type="match status" value="1"/>
</dbReference>
<organism evidence="1 2">
    <name type="scientific">Candidatus Scybalenecus merdavium</name>
    <dbReference type="NCBI Taxonomy" id="2840939"/>
    <lineage>
        <taxon>Bacteria</taxon>
        <taxon>Bacillati</taxon>
        <taxon>Bacillota</taxon>
        <taxon>Clostridia</taxon>
        <taxon>Eubacteriales</taxon>
        <taxon>Oscillospiraceae</taxon>
        <taxon>Oscillospiraceae incertae sedis</taxon>
        <taxon>Candidatus Scybalenecus</taxon>
    </lineage>
</organism>
<dbReference type="PANTHER" id="PTHR10000:SF8">
    <property type="entry name" value="HAD SUPERFAMILY HYDROLASE-LIKE, TYPE 3"/>
    <property type="match status" value="1"/>
</dbReference>
<dbReference type="InterPro" id="IPR006379">
    <property type="entry name" value="HAD-SF_hydro_IIB"/>
</dbReference>
<proteinExistence type="predicted"/>
<evidence type="ECO:0000313" key="1">
    <source>
        <dbReference type="EMBL" id="HIU69312.1"/>
    </source>
</evidence>
<dbReference type="Gene3D" id="3.40.50.1000">
    <property type="entry name" value="HAD superfamily/HAD-like"/>
    <property type="match status" value="1"/>
</dbReference>
<accession>A0A9D1MVF3</accession>
<sequence length="289" mass="31201">MCKEICTEKKIKLFALDLDGTSLAPDGAFSPLMHLALQKAAENGIAVAAASGRALHALPDCVRRAPEIRYAITSNGAAVYDLQTGEKLCAYTLSPAAAEQVLQIMETEKGAFVEYTVEGQAYAPAEMVRAPEKFGRTAKAADYVRRTRKPSEHFFADARAHIGELDCIDAYCASKEAFEALRDRVQKIDGLYTTSSFPNMLEISDARAGKANALQYLCRQLHIHIKETAAFGNADNDSAMLLESGCGIAVRSASPACKAAADFLTGDPQEDGAAKAMLQLMQNQKEDKI</sequence>
<dbReference type="GO" id="GO:0005829">
    <property type="term" value="C:cytosol"/>
    <property type="evidence" value="ECO:0007669"/>
    <property type="project" value="TreeGrafter"/>
</dbReference>
<dbReference type="GO" id="GO:0000287">
    <property type="term" value="F:magnesium ion binding"/>
    <property type="evidence" value="ECO:0007669"/>
    <property type="project" value="TreeGrafter"/>
</dbReference>
<dbReference type="InterPro" id="IPR023214">
    <property type="entry name" value="HAD_sf"/>
</dbReference>
<reference evidence="1" key="1">
    <citation type="submission" date="2020-10" db="EMBL/GenBank/DDBJ databases">
        <authorList>
            <person name="Gilroy R."/>
        </authorList>
    </citation>
    <scope>NUCLEOTIDE SEQUENCE</scope>
    <source>
        <strain evidence="1">CHK176-6737</strain>
    </source>
</reference>
<evidence type="ECO:0000313" key="2">
    <source>
        <dbReference type="Proteomes" id="UP000824125"/>
    </source>
</evidence>
<dbReference type="AlphaFoldDB" id="A0A9D1MVF3"/>
<dbReference type="SUPFAM" id="SSF56784">
    <property type="entry name" value="HAD-like"/>
    <property type="match status" value="1"/>
</dbReference>
<protein>
    <submittedName>
        <fullName evidence="1">HAD family phosphatase</fullName>
    </submittedName>
</protein>
<dbReference type="PANTHER" id="PTHR10000">
    <property type="entry name" value="PHOSPHOSERINE PHOSPHATASE"/>
    <property type="match status" value="1"/>
</dbReference>
<dbReference type="Gene3D" id="3.30.1240.10">
    <property type="match status" value="1"/>
</dbReference>
<comment type="caution">
    <text evidence="1">The sequence shown here is derived from an EMBL/GenBank/DDBJ whole genome shotgun (WGS) entry which is preliminary data.</text>
</comment>
<dbReference type="InterPro" id="IPR036412">
    <property type="entry name" value="HAD-like_sf"/>
</dbReference>
<dbReference type="EMBL" id="DVNM01000027">
    <property type="protein sequence ID" value="HIU69312.1"/>
    <property type="molecule type" value="Genomic_DNA"/>
</dbReference>